<evidence type="ECO:0000256" key="2">
    <source>
        <dbReference type="ARBA" id="ARBA00004742"/>
    </source>
</evidence>
<dbReference type="GO" id="GO:0006096">
    <property type="term" value="P:glycolytic process"/>
    <property type="evidence" value="ECO:0007669"/>
    <property type="project" value="UniProtKB-UniRule"/>
</dbReference>
<evidence type="ECO:0000256" key="7">
    <source>
        <dbReference type="ARBA" id="ARBA00019397"/>
    </source>
</evidence>
<feature type="binding site" evidence="13">
    <location>
        <position position="175"/>
    </location>
    <ligand>
        <name>substrate</name>
    </ligand>
</feature>
<dbReference type="PANTHER" id="PTHR21139">
    <property type="entry name" value="TRIOSEPHOSPHATE ISOMERASE"/>
    <property type="match status" value="1"/>
</dbReference>
<evidence type="ECO:0000256" key="8">
    <source>
        <dbReference type="ARBA" id="ARBA00022432"/>
    </source>
</evidence>
<dbReference type="Gene3D" id="3.20.20.70">
    <property type="entry name" value="Aldolase class I"/>
    <property type="match status" value="1"/>
</dbReference>
<keyword evidence="11 13" id="KW-0413">Isomerase</keyword>
<feature type="binding site" evidence="13">
    <location>
        <position position="214"/>
    </location>
    <ligand>
        <name>substrate</name>
    </ligand>
</feature>
<dbReference type="PROSITE" id="PS51440">
    <property type="entry name" value="TIM_2"/>
    <property type="match status" value="1"/>
</dbReference>
<proteinExistence type="inferred from homology"/>
<evidence type="ECO:0000256" key="6">
    <source>
        <dbReference type="ARBA" id="ARBA00011940"/>
    </source>
</evidence>
<dbReference type="EMBL" id="FOCT01000001">
    <property type="protein sequence ID" value="SEM90310.1"/>
    <property type="molecule type" value="Genomic_DNA"/>
</dbReference>
<comment type="pathway">
    <text evidence="13 14">Carbohydrate degradation; glycolysis; D-glyceraldehyde 3-phosphate from glycerone phosphate: step 1/1.</text>
</comment>
<dbReference type="EC" id="5.3.1.1" evidence="6 13"/>
<dbReference type="UniPathway" id="UPA00109">
    <property type="reaction ID" value="UER00189"/>
</dbReference>
<evidence type="ECO:0000313" key="16">
    <source>
        <dbReference type="Proteomes" id="UP000183898"/>
    </source>
</evidence>
<keyword evidence="10 13" id="KW-0324">Glycolysis</keyword>
<gene>
    <name evidence="13" type="primary">tpiA</name>
    <name evidence="15" type="ORF">SAMN05216404_101468</name>
</gene>
<dbReference type="GO" id="GO:0046166">
    <property type="term" value="P:glyceraldehyde-3-phosphate biosynthetic process"/>
    <property type="evidence" value="ECO:0007669"/>
    <property type="project" value="TreeGrafter"/>
</dbReference>
<dbReference type="Proteomes" id="UP000183898">
    <property type="component" value="Unassembled WGS sequence"/>
</dbReference>
<dbReference type="SUPFAM" id="SSF51351">
    <property type="entry name" value="Triosephosphate isomerase (TIM)"/>
    <property type="match status" value="1"/>
</dbReference>
<dbReference type="Pfam" id="PF00121">
    <property type="entry name" value="TIM"/>
    <property type="match status" value="1"/>
</dbReference>
<dbReference type="GO" id="GO:0004807">
    <property type="term" value="F:triose-phosphate isomerase activity"/>
    <property type="evidence" value="ECO:0007669"/>
    <property type="project" value="UniProtKB-UniRule"/>
</dbReference>
<comment type="similarity">
    <text evidence="4 13 14">Belongs to the triosephosphate isomerase family.</text>
</comment>
<evidence type="ECO:0000256" key="11">
    <source>
        <dbReference type="ARBA" id="ARBA00023235"/>
    </source>
</evidence>
<dbReference type="NCBIfam" id="TIGR00419">
    <property type="entry name" value="tim"/>
    <property type="match status" value="1"/>
</dbReference>
<feature type="active site" description="Proton acceptor" evidence="13">
    <location>
        <position position="169"/>
    </location>
</feature>
<comment type="function">
    <text evidence="12 13">Involved in the gluconeogenesis. Catalyzes stereospecifically the conversion of dihydroxyacetone phosphate (DHAP) to D-glyceraldehyde-3-phosphate (G3P).</text>
</comment>
<evidence type="ECO:0000256" key="13">
    <source>
        <dbReference type="HAMAP-Rule" id="MF_00147"/>
    </source>
</evidence>
<feature type="active site" description="Electrophile" evidence="13">
    <location>
        <position position="97"/>
    </location>
</feature>
<dbReference type="CDD" id="cd00311">
    <property type="entry name" value="TIM"/>
    <property type="match status" value="1"/>
</dbReference>
<dbReference type="GO" id="GO:0005829">
    <property type="term" value="C:cytosol"/>
    <property type="evidence" value="ECO:0007669"/>
    <property type="project" value="TreeGrafter"/>
</dbReference>
<comment type="pathway">
    <text evidence="2 13 14">Carbohydrate biosynthesis; gluconeogenesis.</text>
</comment>
<reference evidence="15 16" key="1">
    <citation type="submission" date="2016-10" db="EMBL/GenBank/DDBJ databases">
        <authorList>
            <person name="de Groot N.N."/>
        </authorList>
    </citation>
    <scope>NUCLEOTIDE SEQUENCE [LARGE SCALE GENOMIC DNA]</scope>
    <source>
        <strain evidence="15 16">Nl18</strain>
    </source>
</reference>
<keyword evidence="8 13" id="KW-0312">Gluconeogenesis</keyword>
<feature type="binding site" evidence="13">
    <location>
        <begin position="235"/>
        <end position="236"/>
    </location>
    <ligand>
        <name>substrate</name>
    </ligand>
</feature>
<comment type="catalytic activity">
    <reaction evidence="1 13 14">
        <text>D-glyceraldehyde 3-phosphate = dihydroxyacetone phosphate</text>
        <dbReference type="Rhea" id="RHEA:18585"/>
        <dbReference type="ChEBI" id="CHEBI:57642"/>
        <dbReference type="ChEBI" id="CHEBI:59776"/>
        <dbReference type="EC" id="5.3.1.1"/>
    </reaction>
</comment>
<evidence type="ECO:0000256" key="3">
    <source>
        <dbReference type="ARBA" id="ARBA00004939"/>
    </source>
</evidence>
<dbReference type="AlphaFoldDB" id="A0A1H8C5J2"/>
<dbReference type="PROSITE" id="PS00171">
    <property type="entry name" value="TIM_1"/>
    <property type="match status" value="1"/>
</dbReference>
<accession>A0A1H8C5J2</accession>
<comment type="pathway">
    <text evidence="3">Carbohydrate metabolism; erythritol degradation.</text>
</comment>
<evidence type="ECO:0000256" key="5">
    <source>
        <dbReference type="ARBA" id="ARBA00011738"/>
    </source>
</evidence>
<dbReference type="InterPro" id="IPR035990">
    <property type="entry name" value="TIM_sf"/>
</dbReference>
<comment type="subunit">
    <text evidence="5 13 14">Homodimer.</text>
</comment>
<evidence type="ECO:0000256" key="12">
    <source>
        <dbReference type="ARBA" id="ARBA00055680"/>
    </source>
</evidence>
<dbReference type="PANTHER" id="PTHR21139:SF42">
    <property type="entry name" value="TRIOSEPHOSPHATE ISOMERASE"/>
    <property type="match status" value="1"/>
</dbReference>
<dbReference type="FunFam" id="3.20.20.70:FF:000020">
    <property type="entry name" value="Triosephosphate isomerase"/>
    <property type="match status" value="1"/>
</dbReference>
<comment type="subcellular location">
    <subcellularLocation>
        <location evidence="13 14">Cytoplasm</location>
    </subcellularLocation>
</comment>
<dbReference type="GO" id="GO:0019563">
    <property type="term" value="P:glycerol catabolic process"/>
    <property type="evidence" value="ECO:0007669"/>
    <property type="project" value="TreeGrafter"/>
</dbReference>
<dbReference type="UniPathway" id="UPA00138"/>
<evidence type="ECO:0000256" key="4">
    <source>
        <dbReference type="ARBA" id="ARBA00007422"/>
    </source>
</evidence>
<evidence type="ECO:0000256" key="14">
    <source>
        <dbReference type="RuleBase" id="RU363013"/>
    </source>
</evidence>
<dbReference type="InterPro" id="IPR022896">
    <property type="entry name" value="TrioseP_Isoase_bac/euk"/>
</dbReference>
<dbReference type="HAMAP" id="MF_00147_B">
    <property type="entry name" value="TIM_B"/>
    <property type="match status" value="1"/>
</dbReference>
<dbReference type="InterPro" id="IPR000652">
    <property type="entry name" value="Triosephosphate_isomerase"/>
</dbReference>
<feature type="binding site" evidence="13">
    <location>
        <begin position="11"/>
        <end position="13"/>
    </location>
    <ligand>
        <name>substrate</name>
    </ligand>
</feature>
<dbReference type="InterPro" id="IPR020861">
    <property type="entry name" value="Triosephosphate_isomerase_AS"/>
</dbReference>
<dbReference type="GO" id="GO:0006094">
    <property type="term" value="P:gluconeogenesis"/>
    <property type="evidence" value="ECO:0007669"/>
    <property type="project" value="UniProtKB-UniRule"/>
</dbReference>
<protein>
    <recommendedName>
        <fullName evidence="7 13">Triosephosphate isomerase</fullName>
        <shortName evidence="13">TIM</shortName>
        <shortName evidence="13">TPI</shortName>
        <ecNumber evidence="6 13">5.3.1.1</ecNumber>
    </recommendedName>
    <alternativeName>
        <fullName evidence="13">Triose-phosphate isomerase</fullName>
    </alternativeName>
</protein>
<evidence type="ECO:0000313" key="15">
    <source>
        <dbReference type="EMBL" id="SEM90310.1"/>
    </source>
</evidence>
<evidence type="ECO:0000256" key="1">
    <source>
        <dbReference type="ARBA" id="ARBA00000474"/>
    </source>
</evidence>
<sequence>MAIRSKLVAGNWKMHGGTLQNRDLLNAVLAATADLGGVELAVCVPYPYLPQVQSILEGTHVSWGAQNVSQHEKGAYTGEVSAPMLLDFGCRYVIVGHSERRALYGEDSHTVALKFKAAQGAGLIPILCVGETLEQREAGITEQVVAEQLDAVVKAAGINALGTAVLAYEPVWAIGTGKTASPDQAQEVHSFIRGRITADAAEVAEGLKILYGGSVKAANATELFAMPDIDGGLIGGASLVAEEFIAIARAAKD</sequence>
<evidence type="ECO:0000256" key="9">
    <source>
        <dbReference type="ARBA" id="ARBA00022490"/>
    </source>
</evidence>
<evidence type="ECO:0000256" key="10">
    <source>
        <dbReference type="ARBA" id="ARBA00023152"/>
    </source>
</evidence>
<name>A0A1H8C5J2_9PROT</name>
<keyword evidence="9 13" id="KW-0963">Cytoplasm</keyword>
<dbReference type="InterPro" id="IPR013785">
    <property type="entry name" value="Aldolase_TIM"/>
</dbReference>
<organism evidence="15 16">
    <name type="scientific">Nitrosospira multiformis</name>
    <dbReference type="NCBI Taxonomy" id="1231"/>
    <lineage>
        <taxon>Bacteria</taxon>
        <taxon>Pseudomonadati</taxon>
        <taxon>Pseudomonadota</taxon>
        <taxon>Betaproteobacteria</taxon>
        <taxon>Nitrosomonadales</taxon>
        <taxon>Nitrosomonadaceae</taxon>
        <taxon>Nitrosospira</taxon>
    </lineage>
</organism>